<accession>A0A7J7WLK3</accession>
<gene>
    <name evidence="1" type="ORF">mPipKuh1_007975</name>
</gene>
<organism evidence="1 2">
    <name type="scientific">Pipistrellus kuhlii</name>
    <name type="common">Kuhl's pipistrelle</name>
    <dbReference type="NCBI Taxonomy" id="59472"/>
    <lineage>
        <taxon>Eukaryota</taxon>
        <taxon>Metazoa</taxon>
        <taxon>Chordata</taxon>
        <taxon>Craniata</taxon>
        <taxon>Vertebrata</taxon>
        <taxon>Euteleostomi</taxon>
        <taxon>Mammalia</taxon>
        <taxon>Eutheria</taxon>
        <taxon>Laurasiatheria</taxon>
        <taxon>Chiroptera</taxon>
        <taxon>Yangochiroptera</taxon>
        <taxon>Vespertilionidae</taxon>
        <taxon>Pipistrellus</taxon>
    </lineage>
</organism>
<dbReference type="EMBL" id="JACAGB010000010">
    <property type="protein sequence ID" value="KAF6338253.1"/>
    <property type="molecule type" value="Genomic_DNA"/>
</dbReference>
<dbReference type="AlphaFoldDB" id="A0A7J7WLK3"/>
<reference evidence="1 2" key="1">
    <citation type="journal article" date="2020" name="Nature">
        <title>Six reference-quality genomes reveal evolution of bat adaptations.</title>
        <authorList>
            <person name="Jebb D."/>
            <person name="Huang Z."/>
            <person name="Pippel M."/>
            <person name="Hughes G.M."/>
            <person name="Lavrichenko K."/>
            <person name="Devanna P."/>
            <person name="Winkler S."/>
            <person name="Jermiin L.S."/>
            <person name="Skirmuntt E.C."/>
            <person name="Katzourakis A."/>
            <person name="Burkitt-Gray L."/>
            <person name="Ray D.A."/>
            <person name="Sullivan K.A.M."/>
            <person name="Roscito J.G."/>
            <person name="Kirilenko B.M."/>
            <person name="Davalos L.M."/>
            <person name="Corthals A.P."/>
            <person name="Power M.L."/>
            <person name="Jones G."/>
            <person name="Ransome R.D."/>
            <person name="Dechmann D.K.N."/>
            <person name="Locatelli A.G."/>
            <person name="Puechmaille S.J."/>
            <person name="Fedrigo O."/>
            <person name="Jarvis E.D."/>
            <person name="Hiller M."/>
            <person name="Vernes S.C."/>
            <person name="Myers E.W."/>
            <person name="Teeling E.C."/>
        </authorList>
    </citation>
    <scope>NUCLEOTIDE SEQUENCE [LARGE SCALE GENOMIC DNA]</scope>
    <source>
        <strain evidence="1">MPipKuh1</strain>
        <tissue evidence="1">Flight muscle</tissue>
    </source>
</reference>
<evidence type="ECO:0000313" key="1">
    <source>
        <dbReference type="EMBL" id="KAF6338253.1"/>
    </source>
</evidence>
<name>A0A7J7WLK3_PIPKU</name>
<keyword evidence="2" id="KW-1185">Reference proteome</keyword>
<proteinExistence type="predicted"/>
<evidence type="ECO:0000313" key="2">
    <source>
        <dbReference type="Proteomes" id="UP000558488"/>
    </source>
</evidence>
<dbReference type="Proteomes" id="UP000558488">
    <property type="component" value="Unassembled WGS sequence"/>
</dbReference>
<protein>
    <submittedName>
        <fullName evidence="1">Uncharacterized protein</fullName>
    </submittedName>
</protein>
<comment type="caution">
    <text evidence="1">The sequence shown here is derived from an EMBL/GenBank/DDBJ whole genome shotgun (WGS) entry which is preliminary data.</text>
</comment>
<sequence>MLRQASYFTASSEKNSFKNLHRPSIISSVLCLLLELQFRQDYIHLQNKKKLSYKLLKDSTEWLNAIGKWALIRMPSSSSRISYCDFSFVFPQQKTVIHAPLVYDLNCRNENLQRDNLFLTQTIEL</sequence>